<organism evidence="1 2">
    <name type="scientific">Candidatus Competibacter phosphatis</name>
    <dbReference type="NCBI Taxonomy" id="221280"/>
    <lineage>
        <taxon>Bacteria</taxon>
        <taxon>Pseudomonadati</taxon>
        <taxon>Pseudomonadota</taxon>
        <taxon>Gammaproteobacteria</taxon>
        <taxon>Candidatus Competibacteraceae</taxon>
        <taxon>Candidatus Competibacter</taxon>
    </lineage>
</organism>
<dbReference type="Proteomes" id="UP000760480">
    <property type="component" value="Unassembled WGS sequence"/>
</dbReference>
<protein>
    <recommendedName>
        <fullName evidence="3">DUF91 domain-containing protein</fullName>
    </recommendedName>
</protein>
<keyword evidence="2" id="KW-1185">Reference proteome</keyword>
<accession>A0ABX1TLX8</accession>
<comment type="caution">
    <text evidence="1">The sequence shown here is derived from an EMBL/GenBank/DDBJ whole genome shotgun (WGS) entry which is preliminary data.</text>
</comment>
<proteinExistence type="predicted"/>
<dbReference type="EMBL" id="SPMZ01000049">
    <property type="protein sequence ID" value="NMQ20410.1"/>
    <property type="molecule type" value="Genomic_DNA"/>
</dbReference>
<sequence>MGQVVADLFGLNSVIPLWLVTLEWEHDMGSVIGDPDIILCDESQKHIFLIELKIQAKKTNGKFSLQQYTKYSNLIQLLELNGKLAKAALLAPSDEINKSITNNEVNWFDYKDNTLIPSKERINGRPSFVTNKMVVDYPSYIDYQKREIKTHNLDIQPNKYFTFKYISFTEFRNGLMKVAPHLEKPFAFIESYSTF</sequence>
<reference evidence="1 2" key="1">
    <citation type="submission" date="2019-03" db="EMBL/GenBank/DDBJ databases">
        <title>Metabolic reconstructions from genomes of highly enriched 'Candidatus Accumulibacter' and 'Candidatus Competibacter' bioreactor populations.</title>
        <authorList>
            <person name="Annavajhala M.K."/>
            <person name="Welles L."/>
            <person name="Abbas B."/>
            <person name="Sorokin D."/>
            <person name="Park H."/>
            <person name="Van Loosdrecht M."/>
            <person name="Chandran K."/>
        </authorList>
    </citation>
    <scope>NUCLEOTIDE SEQUENCE [LARGE SCALE GENOMIC DNA]</scope>
    <source>
        <strain evidence="1 2">SBR_G</strain>
    </source>
</reference>
<name>A0ABX1TLX8_9GAMM</name>
<evidence type="ECO:0000313" key="2">
    <source>
        <dbReference type="Proteomes" id="UP000760480"/>
    </source>
</evidence>
<evidence type="ECO:0000313" key="1">
    <source>
        <dbReference type="EMBL" id="NMQ20410.1"/>
    </source>
</evidence>
<dbReference type="RefSeq" id="WP_169249679.1">
    <property type="nucleotide sequence ID" value="NZ_SPMZ01000049.1"/>
</dbReference>
<gene>
    <name evidence="1" type="ORF">E4P82_15125</name>
</gene>
<evidence type="ECO:0008006" key="3">
    <source>
        <dbReference type="Google" id="ProtNLM"/>
    </source>
</evidence>